<protein>
    <submittedName>
        <fullName evidence="2">Restriction system protein</fullName>
    </submittedName>
</protein>
<dbReference type="Proteomes" id="UP001183794">
    <property type="component" value="Unassembled WGS sequence"/>
</dbReference>
<organism evidence="2 3">
    <name type="scientific">Enteractinococcus fodinae</name>
    <dbReference type="NCBI Taxonomy" id="684663"/>
    <lineage>
        <taxon>Bacteria</taxon>
        <taxon>Bacillati</taxon>
        <taxon>Actinomycetota</taxon>
        <taxon>Actinomycetes</taxon>
        <taxon>Micrococcales</taxon>
        <taxon>Micrococcaceae</taxon>
    </lineage>
</organism>
<dbReference type="RefSeq" id="WP_310171759.1">
    <property type="nucleotide sequence ID" value="NZ_BAABHE010000002.1"/>
</dbReference>
<dbReference type="PANTHER" id="PTHR30015">
    <property type="entry name" value="MRR RESTRICTION SYSTEM PROTEIN"/>
    <property type="match status" value="1"/>
</dbReference>
<dbReference type="SUPFAM" id="SSF52980">
    <property type="entry name" value="Restriction endonuclease-like"/>
    <property type="match status" value="1"/>
</dbReference>
<reference evidence="2 3" key="1">
    <citation type="submission" date="2023-07" db="EMBL/GenBank/DDBJ databases">
        <title>Sequencing the genomes of 1000 actinobacteria strains.</title>
        <authorList>
            <person name="Klenk H.-P."/>
        </authorList>
    </citation>
    <scope>NUCLEOTIDE SEQUENCE [LARGE SCALE GENOMIC DNA]</scope>
    <source>
        <strain evidence="2 3">DSM 22966</strain>
    </source>
</reference>
<feature type="domain" description="Restriction endonuclease type IV Mrr" evidence="1">
    <location>
        <begin position="211"/>
        <end position="322"/>
    </location>
</feature>
<accession>A0ABU2AZ28</accession>
<proteinExistence type="predicted"/>
<evidence type="ECO:0000259" key="1">
    <source>
        <dbReference type="Pfam" id="PF04471"/>
    </source>
</evidence>
<dbReference type="InterPro" id="IPR016984">
    <property type="entry name" value="UCP031853"/>
</dbReference>
<dbReference type="InterPro" id="IPR011856">
    <property type="entry name" value="tRNA_endonuc-like_dom_sf"/>
</dbReference>
<dbReference type="Pfam" id="PF04471">
    <property type="entry name" value="Mrr_cat"/>
    <property type="match status" value="1"/>
</dbReference>
<dbReference type="PANTHER" id="PTHR30015:SF7">
    <property type="entry name" value="TYPE IV METHYL-DIRECTED RESTRICTION ENZYME ECOKMRR"/>
    <property type="match status" value="1"/>
</dbReference>
<dbReference type="Gene3D" id="3.40.1350.10">
    <property type="match status" value="1"/>
</dbReference>
<keyword evidence="3" id="KW-1185">Reference proteome</keyword>
<dbReference type="InterPro" id="IPR052906">
    <property type="entry name" value="Type_IV_Methyl-Rstrct_Enzyme"/>
</dbReference>
<dbReference type="PIRSF" id="PIRSF031853">
    <property type="entry name" value="UPC031853"/>
    <property type="match status" value="1"/>
</dbReference>
<evidence type="ECO:0000313" key="2">
    <source>
        <dbReference type="EMBL" id="MDR7346603.1"/>
    </source>
</evidence>
<name>A0ABU2AZ28_9MICC</name>
<dbReference type="EMBL" id="JAVDYJ010000001">
    <property type="protein sequence ID" value="MDR7346603.1"/>
    <property type="molecule type" value="Genomic_DNA"/>
</dbReference>
<dbReference type="InterPro" id="IPR011335">
    <property type="entry name" value="Restrct_endonuc-II-like"/>
</dbReference>
<gene>
    <name evidence="2" type="ORF">J2S62_000860</name>
</gene>
<sequence length="352" mass="39080">MTKAWVIRAGSAGEHEEANLAGGFATISWNVPDLTPATTREEIRTHVDEAYPDDSPGRKANLTGQIWAFRNLIRPEDIVIMPSKFKPGYLYLGKCTGSYVYSAEESDLGRRHKLPVEWLPEPISKSVIKDDLLYSLNAIMTVFNPSRNNAAQRVLALYHRGEDPGDVELSEAAREADPTTAAELQDEVMDPDPTPTLEAIRDRIRRHLVENFGDHKLTHLVADILEARGFHCEVSPPGPDGGVDILAGRGPLGLDSPTLIVEVKSESIPVDVKVVRGLHSAMTQDRADQGLLVAWGGATKPAMREFQRDRTSFRVWDAEQVLDQLFDTYEQLPATTRARIPLTQAWVLEEEA</sequence>
<comment type="caution">
    <text evidence="2">The sequence shown here is derived from an EMBL/GenBank/DDBJ whole genome shotgun (WGS) entry which is preliminary data.</text>
</comment>
<dbReference type="InterPro" id="IPR007560">
    <property type="entry name" value="Restrct_endonuc_IV_Mrr"/>
</dbReference>
<evidence type="ECO:0000313" key="3">
    <source>
        <dbReference type="Proteomes" id="UP001183794"/>
    </source>
</evidence>